<evidence type="ECO:0000313" key="2">
    <source>
        <dbReference type="Proteomes" id="UP000245698"/>
    </source>
</evidence>
<protein>
    <submittedName>
        <fullName evidence="1">Uncharacterized protein</fullName>
    </submittedName>
</protein>
<proteinExistence type="predicted"/>
<dbReference type="AlphaFoldDB" id="A0A2P9ARB7"/>
<evidence type="ECO:0000313" key="1">
    <source>
        <dbReference type="EMBL" id="SJM33705.1"/>
    </source>
</evidence>
<accession>A0A2P9ARB7</accession>
<dbReference type="EMBL" id="FUIG01000044">
    <property type="protein sequence ID" value="SJM33705.1"/>
    <property type="molecule type" value="Genomic_DNA"/>
</dbReference>
<name>A0A2P9ARB7_9HYPH</name>
<dbReference type="Proteomes" id="UP000245698">
    <property type="component" value="Unassembled WGS sequence"/>
</dbReference>
<sequence length="61" mass="6756">MAPPYRRPLFYVPLGRALPTIIMVRTIPNEHRNISEGDLDPDRCGVVAADLSFGRGNSFQG</sequence>
<gene>
    <name evidence="1" type="ORF">BQ8482_360106</name>
</gene>
<reference evidence="2" key="1">
    <citation type="submission" date="2016-12" db="EMBL/GenBank/DDBJ databases">
        <authorList>
            <person name="Brunel B."/>
        </authorList>
    </citation>
    <scope>NUCLEOTIDE SEQUENCE [LARGE SCALE GENOMIC DNA]</scope>
</reference>
<organism evidence="1 2">
    <name type="scientific">Mesorhizobium delmotii</name>
    <dbReference type="NCBI Taxonomy" id="1631247"/>
    <lineage>
        <taxon>Bacteria</taxon>
        <taxon>Pseudomonadati</taxon>
        <taxon>Pseudomonadota</taxon>
        <taxon>Alphaproteobacteria</taxon>
        <taxon>Hyphomicrobiales</taxon>
        <taxon>Phyllobacteriaceae</taxon>
        <taxon>Mesorhizobium</taxon>
    </lineage>
</organism>
<keyword evidence="2" id="KW-1185">Reference proteome</keyword>